<organism evidence="1">
    <name type="scientific">Cryptosporidium parvum</name>
    <dbReference type="NCBI Taxonomy" id="5807"/>
    <lineage>
        <taxon>Eukaryota</taxon>
        <taxon>Sar</taxon>
        <taxon>Alveolata</taxon>
        <taxon>Apicomplexa</taxon>
        <taxon>Conoidasida</taxon>
        <taxon>Coccidia</taxon>
        <taxon>Eucoccidiorida</taxon>
        <taxon>Eimeriorina</taxon>
        <taxon>Cryptosporidiidae</taxon>
        <taxon>Cryptosporidium</taxon>
    </lineage>
</organism>
<evidence type="ECO:0000313" key="1">
    <source>
        <dbReference type="EMBL" id="BAJ77873.1"/>
    </source>
</evidence>
<accession>F0X5K2</accession>
<proteinExistence type="evidence at transcript level"/>
<dbReference type="AlphaFoldDB" id="F0X5K2"/>
<dbReference type="EMBL" id="FX115770">
    <property type="protein sequence ID" value="BAJ77873.1"/>
    <property type="molecule type" value="mRNA"/>
</dbReference>
<reference evidence="1" key="1">
    <citation type="submission" date="2011-02" db="EMBL/GenBank/DDBJ databases">
        <title>Construction and analysis of full-length cDNA library of Cryptosporidium parvum.</title>
        <authorList>
            <person name="Yamagishi J."/>
            <person name="Wakaguri H."/>
            <person name="Sugano S."/>
            <person name="Kawano S."/>
            <person name="Fujisaki K."/>
            <person name="Sugimoto C."/>
            <person name="Watanabe J."/>
            <person name="Suzuki Y."/>
            <person name="Kimata I."/>
            <person name="Xuan X."/>
        </authorList>
    </citation>
    <scope>NUCLEOTIDE SEQUENCE</scope>
    <source>
        <strain evidence="1">HNJ-1</strain>
    </source>
</reference>
<sequence>MLLRCLSPSTRCGPGLTSSPLEPCCPYSVEPHTTTPDFDKFCPILEF</sequence>
<protein>
    <submittedName>
        <fullName evidence="1">Uncharacterized protein</fullName>
    </submittedName>
</protein>
<name>F0X5K2_CRYPV</name>